<dbReference type="InterPro" id="IPR036278">
    <property type="entry name" value="Sialidase_sf"/>
</dbReference>
<dbReference type="RefSeq" id="WP_114381893.1">
    <property type="nucleotide sequence ID" value="NZ_QPJD01000012.1"/>
</dbReference>
<evidence type="ECO:0000259" key="1">
    <source>
        <dbReference type="Pfam" id="PF13088"/>
    </source>
</evidence>
<keyword evidence="3" id="KW-1185">Reference proteome</keyword>
<dbReference type="AlphaFoldDB" id="A0A368VRR2"/>
<evidence type="ECO:0000313" key="3">
    <source>
        <dbReference type="Proteomes" id="UP000252415"/>
    </source>
</evidence>
<feature type="domain" description="Sialidase" evidence="1">
    <location>
        <begin position="35"/>
        <end position="304"/>
    </location>
</feature>
<dbReference type="SUPFAM" id="SSF50939">
    <property type="entry name" value="Sialidases"/>
    <property type="match status" value="1"/>
</dbReference>
<sequence>MAALTGTKSYIFEQNVPFSSCHASTLALLSNGDRIAAWFGGTCEGDPDVDIWISRCHKDAWSGPVKVAEEEGLPHWNPVFFKADNGIVYLFYKVGHTFSEWYTRVIVSDDDGHTWSPPKELVHGDRGGRGPVRNKPVILQNGAWVAPASLEREAWEAFVDISLDQGETWKSSEMVPSRITREPGKGVIQPTLWESAPNHVHMLLRSTEGFVYRSDSSDGGKSWCEAYATSLPNNNSGIDLARTAEGALALVHNPVGDNWGPRTPLVVSLSENEGITWKQALVLEEGEGEFSYPAIISANGKLYITYTWNRKTIAYWELTM</sequence>
<dbReference type="Proteomes" id="UP000252415">
    <property type="component" value="Unassembled WGS sequence"/>
</dbReference>
<dbReference type="Pfam" id="PF13088">
    <property type="entry name" value="BNR_2"/>
    <property type="match status" value="1"/>
</dbReference>
<dbReference type="PANTHER" id="PTHR43752">
    <property type="entry name" value="BNR/ASP-BOX REPEAT FAMILY PROTEIN"/>
    <property type="match status" value="1"/>
</dbReference>
<gene>
    <name evidence="2" type="ORF">DFP97_112223</name>
</gene>
<proteinExistence type="predicted"/>
<comment type="caution">
    <text evidence="2">The sequence shown here is derived from an EMBL/GenBank/DDBJ whole genome shotgun (WGS) entry which is preliminary data.</text>
</comment>
<organism evidence="2 3">
    <name type="scientific">Paenibacillus prosopidis</name>
    <dbReference type="NCBI Taxonomy" id="630520"/>
    <lineage>
        <taxon>Bacteria</taxon>
        <taxon>Bacillati</taxon>
        <taxon>Bacillota</taxon>
        <taxon>Bacilli</taxon>
        <taxon>Bacillales</taxon>
        <taxon>Paenibacillaceae</taxon>
        <taxon>Paenibacillus</taxon>
    </lineage>
</organism>
<dbReference type="EMBL" id="QPJD01000012">
    <property type="protein sequence ID" value="RCW44357.1"/>
    <property type="molecule type" value="Genomic_DNA"/>
</dbReference>
<evidence type="ECO:0000313" key="2">
    <source>
        <dbReference type="EMBL" id="RCW44357.1"/>
    </source>
</evidence>
<reference evidence="2 3" key="1">
    <citation type="submission" date="2018-07" db="EMBL/GenBank/DDBJ databases">
        <title>Genomic Encyclopedia of Type Strains, Phase III (KMG-III): the genomes of soil and plant-associated and newly described type strains.</title>
        <authorList>
            <person name="Whitman W."/>
        </authorList>
    </citation>
    <scope>NUCLEOTIDE SEQUENCE [LARGE SCALE GENOMIC DNA]</scope>
    <source>
        <strain evidence="2 3">CECT 7506</strain>
    </source>
</reference>
<accession>A0A368VRR2</accession>
<protein>
    <submittedName>
        <fullName evidence="2">Putative neuraminidase</fullName>
    </submittedName>
</protein>
<dbReference type="OrthoDB" id="41724at2"/>
<dbReference type="CDD" id="cd15482">
    <property type="entry name" value="Sialidase_non-viral"/>
    <property type="match status" value="1"/>
</dbReference>
<dbReference type="Gene3D" id="2.120.10.10">
    <property type="match status" value="1"/>
</dbReference>
<name>A0A368VRR2_9BACL</name>
<dbReference type="InterPro" id="IPR011040">
    <property type="entry name" value="Sialidase"/>
</dbReference>
<dbReference type="PANTHER" id="PTHR43752:SF2">
    <property type="entry name" value="BNR_ASP-BOX REPEAT FAMILY PROTEIN"/>
    <property type="match status" value="1"/>
</dbReference>